<proteinExistence type="inferred from homology"/>
<accession>A0A0U5BDK5</accession>
<name>A0A0U5BDK5_9BACL</name>
<dbReference type="GO" id="GO:0005886">
    <property type="term" value="C:plasma membrane"/>
    <property type="evidence" value="ECO:0007669"/>
    <property type="project" value="UniProtKB-SubCell"/>
</dbReference>
<dbReference type="KEGG" id="asoc:CB4_02469"/>
<dbReference type="OrthoDB" id="9791874at2"/>
<keyword evidence="4" id="KW-0812">Transmembrane</keyword>
<reference evidence="7 8" key="1">
    <citation type="submission" date="2015-12" db="EMBL/GenBank/DDBJ databases">
        <title>Genome sequence of Aneurinibacillus soli.</title>
        <authorList>
            <person name="Lee J.S."/>
            <person name="Lee K.C."/>
            <person name="Kim K.K."/>
            <person name="Lee B.W."/>
        </authorList>
    </citation>
    <scope>NUCLEOTIDE SEQUENCE [LARGE SCALE GENOMIC DNA]</scope>
    <source>
        <strain evidence="7 8">CB4</strain>
    </source>
</reference>
<evidence type="ECO:0000313" key="7">
    <source>
        <dbReference type="EMBL" id="BAU28295.1"/>
    </source>
</evidence>
<sequence>MEWDFFNSMAIIAFAFSGAIVALQEKYDIFGVYVLGLAASFGGGYIRCVLMGLPVKPIWEQGSLLYIALAAITIIYMLPKNWLHSWNRWNDFFDAVGLSAFAIQGAIFALSFHLPLGAVILSSIVTGIGGGMLRDVLARRKPMILQQEIYAVWAILVGVVIGMGWVDTHNVVELYSLFIAVTILRMLSIVYKWHLRLRELPN</sequence>
<evidence type="ECO:0000313" key="8">
    <source>
        <dbReference type="Proteomes" id="UP000217696"/>
    </source>
</evidence>
<comment type="similarity">
    <text evidence="2">Belongs to the UPF0126 family.</text>
</comment>
<dbReference type="PANTHER" id="PTHR30506:SF3">
    <property type="entry name" value="UPF0126 INNER MEMBRANE PROTEIN YADS-RELATED"/>
    <property type="match status" value="1"/>
</dbReference>
<comment type="subcellular location">
    <subcellularLocation>
        <location evidence="1">Cell membrane</location>
        <topology evidence="1">Multi-pass membrane protein</topology>
    </subcellularLocation>
</comment>
<evidence type="ECO:0000256" key="6">
    <source>
        <dbReference type="ARBA" id="ARBA00023136"/>
    </source>
</evidence>
<protein>
    <submittedName>
        <fullName evidence="7">Uncharacterized protein</fullName>
    </submittedName>
</protein>
<gene>
    <name evidence="7" type="ORF">CB4_02469</name>
</gene>
<dbReference type="PANTHER" id="PTHR30506">
    <property type="entry name" value="INNER MEMBRANE PROTEIN"/>
    <property type="match status" value="1"/>
</dbReference>
<dbReference type="InterPro" id="IPR005115">
    <property type="entry name" value="Gly_transporter"/>
</dbReference>
<evidence type="ECO:0000256" key="3">
    <source>
        <dbReference type="ARBA" id="ARBA00022475"/>
    </source>
</evidence>
<evidence type="ECO:0000256" key="2">
    <source>
        <dbReference type="ARBA" id="ARBA00008193"/>
    </source>
</evidence>
<evidence type="ECO:0000256" key="4">
    <source>
        <dbReference type="ARBA" id="ARBA00022692"/>
    </source>
</evidence>
<keyword evidence="3" id="KW-1003">Cell membrane</keyword>
<dbReference type="AlphaFoldDB" id="A0A0U5BDK5"/>
<organism evidence="7 8">
    <name type="scientific">Aneurinibacillus soli</name>
    <dbReference type="NCBI Taxonomy" id="1500254"/>
    <lineage>
        <taxon>Bacteria</taxon>
        <taxon>Bacillati</taxon>
        <taxon>Bacillota</taxon>
        <taxon>Bacilli</taxon>
        <taxon>Bacillales</taxon>
        <taxon>Paenibacillaceae</taxon>
        <taxon>Aneurinibacillus group</taxon>
        <taxon>Aneurinibacillus</taxon>
    </lineage>
</organism>
<dbReference type="Proteomes" id="UP000217696">
    <property type="component" value="Chromosome"/>
</dbReference>
<dbReference type="EMBL" id="AP017312">
    <property type="protein sequence ID" value="BAU28295.1"/>
    <property type="molecule type" value="Genomic_DNA"/>
</dbReference>
<dbReference type="RefSeq" id="WP_096466062.1">
    <property type="nucleotide sequence ID" value="NZ_QJSZ01000001.1"/>
</dbReference>
<keyword evidence="6" id="KW-0472">Membrane</keyword>
<keyword evidence="8" id="KW-1185">Reference proteome</keyword>
<evidence type="ECO:0000256" key="1">
    <source>
        <dbReference type="ARBA" id="ARBA00004651"/>
    </source>
</evidence>
<evidence type="ECO:0000256" key="5">
    <source>
        <dbReference type="ARBA" id="ARBA00022989"/>
    </source>
</evidence>
<dbReference type="Pfam" id="PF03458">
    <property type="entry name" value="Gly_transporter"/>
    <property type="match status" value="2"/>
</dbReference>
<keyword evidence="5" id="KW-1133">Transmembrane helix</keyword>